<dbReference type="GO" id="GO:0004252">
    <property type="term" value="F:serine-type endopeptidase activity"/>
    <property type="evidence" value="ECO:0007669"/>
    <property type="project" value="InterPro"/>
</dbReference>
<keyword evidence="2" id="KW-1015">Disulfide bond</keyword>
<dbReference type="SMART" id="SM00020">
    <property type="entry name" value="Tryp_SPc"/>
    <property type="match status" value="1"/>
</dbReference>
<proteinExistence type="inferred from homology"/>
<evidence type="ECO:0000256" key="1">
    <source>
        <dbReference type="ARBA" id="ARBA00022729"/>
    </source>
</evidence>
<dbReference type="InterPro" id="IPR043504">
    <property type="entry name" value="Peptidase_S1_PA_chymotrypsin"/>
</dbReference>
<dbReference type="InterPro" id="IPR033116">
    <property type="entry name" value="TRYPSIN_SER"/>
</dbReference>
<keyword evidence="5" id="KW-0378">Hydrolase</keyword>
<dbReference type="PRINTS" id="PR00722">
    <property type="entry name" value="CHYMOTRYPSIN"/>
</dbReference>
<dbReference type="PROSITE" id="PS00135">
    <property type="entry name" value="TRYPSIN_SER"/>
    <property type="match status" value="1"/>
</dbReference>
<dbReference type="SUPFAM" id="SSF50494">
    <property type="entry name" value="Trypsin-like serine proteases"/>
    <property type="match status" value="1"/>
</dbReference>
<evidence type="ECO:0000259" key="6">
    <source>
        <dbReference type="PROSITE" id="PS50240"/>
    </source>
</evidence>
<dbReference type="InterPro" id="IPR051333">
    <property type="entry name" value="CLIP_Serine_Protease"/>
</dbReference>
<dbReference type="CDD" id="cd00190">
    <property type="entry name" value="Tryp_SPc"/>
    <property type="match status" value="1"/>
</dbReference>
<evidence type="ECO:0000313" key="7">
    <source>
        <dbReference type="EMBL" id="PZC70412.1"/>
    </source>
</evidence>
<organism evidence="7 8">
    <name type="scientific">Helicoverpa armigera</name>
    <name type="common">Cotton bollworm</name>
    <name type="synonym">Heliothis armigera</name>
    <dbReference type="NCBI Taxonomy" id="29058"/>
    <lineage>
        <taxon>Eukaryota</taxon>
        <taxon>Metazoa</taxon>
        <taxon>Ecdysozoa</taxon>
        <taxon>Arthropoda</taxon>
        <taxon>Hexapoda</taxon>
        <taxon>Insecta</taxon>
        <taxon>Pterygota</taxon>
        <taxon>Neoptera</taxon>
        <taxon>Endopterygota</taxon>
        <taxon>Lepidoptera</taxon>
        <taxon>Glossata</taxon>
        <taxon>Ditrysia</taxon>
        <taxon>Noctuoidea</taxon>
        <taxon>Noctuidae</taxon>
        <taxon>Heliothinae</taxon>
        <taxon>Helicoverpa</taxon>
    </lineage>
</organism>
<sequence length="370" mass="41043">MEGETCYTDKGVGKCVSIYKCLSTVIDIRNKQYPKICSFKGKEPVVCCMDCKLVNDTRNAIVDNQGGIFFKTGQKARDKCLEYLTKLPYSCETRGLERFWDTQGNCYFFETRSHTVAIAGNNVEMYRYPHMALLGFGEDAASALWLCGGSLISETFILTAAHCISSDYLGPIRFAALGLLKRSDPPERWQVFNISRVIPHPDFAPPSKYHDIALLEISKPVTFSKEVFPACLDVGGQPQSRASATGWGKLGRNRPLADNLQEVNLYEFSAAECSHNFPPHRLLKRGYMHNIQMCYGGDTTTEARDTCEGDSGGPLQVRSCISACLRTIIGVTSHGRGCGLAGSAGVYTRVTRYVPWTDRRTDGQTDMTKL</sequence>
<dbReference type="OrthoDB" id="6339452at2759"/>
<evidence type="ECO:0000256" key="3">
    <source>
        <dbReference type="ARBA" id="ARBA00023180"/>
    </source>
</evidence>
<dbReference type="InterPro" id="IPR009003">
    <property type="entry name" value="Peptidase_S1_PA"/>
</dbReference>
<accession>A0A2W1AYZ6</accession>
<gene>
    <name evidence="7" type="primary">HaOG216430</name>
    <name evidence="7" type="ORF">B5X24_HaOG216430</name>
</gene>
<reference evidence="7 8" key="1">
    <citation type="journal article" date="2017" name="BMC Biol.">
        <title>Genomic innovations, transcriptional plasticity and gene loss underlying the evolution and divergence of two highly polyphagous and invasive Helicoverpa pest species.</title>
        <authorList>
            <person name="Pearce S.L."/>
            <person name="Clarke D.F."/>
            <person name="East P.D."/>
            <person name="Elfekih S."/>
            <person name="Gordon K.H."/>
            <person name="Jermiin L.S."/>
            <person name="McGaughran A."/>
            <person name="Oakeshott J.G."/>
            <person name="Papanikolaou A."/>
            <person name="Perera O.P."/>
            <person name="Rane R.V."/>
            <person name="Richards S."/>
            <person name="Tay W.T."/>
            <person name="Walsh T.K."/>
            <person name="Anderson A."/>
            <person name="Anderson C.J."/>
            <person name="Asgari S."/>
            <person name="Board P.G."/>
            <person name="Bretschneider A."/>
            <person name="Campbell P.M."/>
            <person name="Chertemps T."/>
            <person name="Christeller J.T."/>
            <person name="Coppin C.W."/>
            <person name="Downes S.J."/>
            <person name="Duan G."/>
            <person name="Farnsworth C.A."/>
            <person name="Good R.T."/>
            <person name="Han L.B."/>
            <person name="Han Y.C."/>
            <person name="Hatje K."/>
            <person name="Horne I."/>
            <person name="Huang Y.P."/>
            <person name="Hughes D.S."/>
            <person name="Jacquin-Joly E."/>
            <person name="James W."/>
            <person name="Jhangiani S."/>
            <person name="Kollmar M."/>
            <person name="Kuwar S.S."/>
            <person name="Li S."/>
            <person name="Liu N.Y."/>
            <person name="Maibeche M.T."/>
            <person name="Miller J.R."/>
            <person name="Montagne N."/>
            <person name="Perry T."/>
            <person name="Qu J."/>
            <person name="Song S.V."/>
            <person name="Sutton G.G."/>
            <person name="Vogel H."/>
            <person name="Walenz B.P."/>
            <person name="Xu W."/>
            <person name="Zhang H.J."/>
            <person name="Zou Z."/>
            <person name="Batterham P."/>
            <person name="Edwards O.R."/>
            <person name="Feyereisen R."/>
            <person name="Gibbs R.A."/>
            <person name="Heckel D.G."/>
            <person name="McGrath A."/>
            <person name="Robin C."/>
            <person name="Scherer S.E."/>
            <person name="Worley K.C."/>
            <person name="Wu Y.D."/>
        </authorList>
    </citation>
    <scope>NUCLEOTIDE SEQUENCE [LARGE SCALE GENOMIC DNA]</scope>
    <source>
        <strain evidence="7">Harm_GR_Male_#8</strain>
        <tissue evidence="7">Whole organism</tissue>
    </source>
</reference>
<keyword evidence="5" id="KW-0720">Serine protease</keyword>
<dbReference type="InterPro" id="IPR001314">
    <property type="entry name" value="Peptidase_S1A"/>
</dbReference>
<protein>
    <recommendedName>
        <fullName evidence="6">Peptidase S1 domain-containing protein</fullName>
    </recommendedName>
</protein>
<name>A0A2W1AYZ6_HELAM</name>
<dbReference type="InterPro" id="IPR001254">
    <property type="entry name" value="Trypsin_dom"/>
</dbReference>
<dbReference type="Pfam" id="PF00089">
    <property type="entry name" value="Trypsin"/>
    <property type="match status" value="1"/>
</dbReference>
<dbReference type="PANTHER" id="PTHR24260:SF147">
    <property type="entry name" value="EG:BACR7A4.3 PROTEIN-RELATED"/>
    <property type="match status" value="1"/>
</dbReference>
<evidence type="ECO:0000256" key="2">
    <source>
        <dbReference type="ARBA" id="ARBA00023157"/>
    </source>
</evidence>
<keyword evidence="8" id="KW-1185">Reference proteome</keyword>
<dbReference type="PROSITE" id="PS00134">
    <property type="entry name" value="TRYPSIN_HIS"/>
    <property type="match status" value="1"/>
</dbReference>
<dbReference type="GO" id="GO:0006508">
    <property type="term" value="P:proteolysis"/>
    <property type="evidence" value="ECO:0007669"/>
    <property type="project" value="UniProtKB-KW"/>
</dbReference>
<keyword evidence="1" id="KW-0732">Signal</keyword>
<dbReference type="AlphaFoldDB" id="A0A2W1AYZ6"/>
<evidence type="ECO:0000256" key="4">
    <source>
        <dbReference type="ARBA" id="ARBA00024195"/>
    </source>
</evidence>
<dbReference type="Gene3D" id="2.40.10.10">
    <property type="entry name" value="Trypsin-like serine proteases"/>
    <property type="match status" value="1"/>
</dbReference>
<keyword evidence="3" id="KW-0325">Glycoprotein</keyword>
<dbReference type="PANTHER" id="PTHR24260">
    <property type="match status" value="1"/>
</dbReference>
<evidence type="ECO:0000313" key="8">
    <source>
        <dbReference type="Proteomes" id="UP000249218"/>
    </source>
</evidence>
<feature type="domain" description="Peptidase S1" evidence="6">
    <location>
        <begin position="117"/>
        <end position="362"/>
    </location>
</feature>
<evidence type="ECO:0000256" key="5">
    <source>
        <dbReference type="RuleBase" id="RU363034"/>
    </source>
</evidence>
<dbReference type="Proteomes" id="UP000249218">
    <property type="component" value="Unassembled WGS sequence"/>
</dbReference>
<dbReference type="EMBL" id="KZ150652">
    <property type="protein sequence ID" value="PZC70412.1"/>
    <property type="molecule type" value="Genomic_DNA"/>
</dbReference>
<dbReference type="PROSITE" id="PS50240">
    <property type="entry name" value="TRYPSIN_DOM"/>
    <property type="match status" value="1"/>
</dbReference>
<dbReference type="FunFam" id="2.40.10.10:FF:000028">
    <property type="entry name" value="Serine protease easter"/>
    <property type="match status" value="1"/>
</dbReference>
<keyword evidence="5" id="KW-0645">Protease</keyword>
<comment type="similarity">
    <text evidence="4">Belongs to the peptidase S1 family. CLIP subfamily.</text>
</comment>
<dbReference type="InterPro" id="IPR018114">
    <property type="entry name" value="TRYPSIN_HIS"/>
</dbReference>